<evidence type="ECO:0000313" key="1">
    <source>
        <dbReference type="EMBL" id="HIU41323.1"/>
    </source>
</evidence>
<sequence>MDLEILRQQLRTLADPDYRTFHCKLMPDYDPNRVLGIRLPVLRKFAASFAKTPEAEEFLDALPHYYYEENNLHGLLLEGCRDYGEVLRRLKAFLPQVDNWATCDLLSPRVFAKHHAQLWEQIPLWLADPHPYTVRFGLGMLMRHFLEEDFTPQVLERAGSVQREEYYVRMMQAWLFATALAKQWDATLPWLTEHRLESWVHSKSIQKAVESRRITGEQKELLRSLRRKPG</sequence>
<dbReference type="AlphaFoldDB" id="A0A9D1LHY1"/>
<dbReference type="PANTHER" id="PTHR34070:SF1">
    <property type="entry name" value="DNA ALKYLATION REPAIR PROTEIN"/>
    <property type="match status" value="1"/>
</dbReference>
<evidence type="ECO:0000313" key="2">
    <source>
        <dbReference type="Proteomes" id="UP000824082"/>
    </source>
</evidence>
<dbReference type="Pfam" id="PF08713">
    <property type="entry name" value="DNA_alkylation"/>
    <property type="match status" value="1"/>
</dbReference>
<gene>
    <name evidence="1" type="ORF">IAD19_02080</name>
</gene>
<protein>
    <submittedName>
        <fullName evidence="1">DNA alkylation repair protein</fullName>
    </submittedName>
</protein>
<proteinExistence type="predicted"/>
<dbReference type="Gene3D" id="1.25.10.90">
    <property type="match status" value="1"/>
</dbReference>
<dbReference type="EMBL" id="DVMX01000034">
    <property type="protein sequence ID" value="HIU41323.1"/>
    <property type="molecule type" value="Genomic_DNA"/>
</dbReference>
<organism evidence="1 2">
    <name type="scientific">Candidatus Egerieicola faecale</name>
    <dbReference type="NCBI Taxonomy" id="2840774"/>
    <lineage>
        <taxon>Bacteria</taxon>
        <taxon>Bacillati</taxon>
        <taxon>Bacillota</taxon>
        <taxon>Clostridia</taxon>
        <taxon>Eubacteriales</taxon>
        <taxon>Oscillospiraceae</taxon>
        <taxon>Oscillospiraceae incertae sedis</taxon>
        <taxon>Candidatus Egerieicola</taxon>
    </lineage>
</organism>
<accession>A0A9D1LHY1</accession>
<reference evidence="1" key="1">
    <citation type="submission" date="2020-10" db="EMBL/GenBank/DDBJ databases">
        <authorList>
            <person name="Gilroy R."/>
        </authorList>
    </citation>
    <scope>NUCLEOTIDE SEQUENCE</scope>
    <source>
        <strain evidence="1">4509</strain>
    </source>
</reference>
<name>A0A9D1LHY1_9FIRM</name>
<dbReference type="SUPFAM" id="SSF48371">
    <property type="entry name" value="ARM repeat"/>
    <property type="match status" value="1"/>
</dbReference>
<dbReference type="PANTHER" id="PTHR34070">
    <property type="entry name" value="ARMADILLO-TYPE FOLD"/>
    <property type="match status" value="1"/>
</dbReference>
<dbReference type="Proteomes" id="UP000824082">
    <property type="component" value="Unassembled WGS sequence"/>
</dbReference>
<dbReference type="InterPro" id="IPR016024">
    <property type="entry name" value="ARM-type_fold"/>
</dbReference>
<comment type="caution">
    <text evidence="1">The sequence shown here is derived from an EMBL/GenBank/DDBJ whole genome shotgun (WGS) entry which is preliminary data.</text>
</comment>
<dbReference type="InterPro" id="IPR014825">
    <property type="entry name" value="DNA_alkylation"/>
</dbReference>
<reference evidence="1" key="2">
    <citation type="journal article" date="2021" name="PeerJ">
        <title>Extensive microbial diversity within the chicken gut microbiome revealed by metagenomics and culture.</title>
        <authorList>
            <person name="Gilroy R."/>
            <person name="Ravi A."/>
            <person name="Getino M."/>
            <person name="Pursley I."/>
            <person name="Horton D.L."/>
            <person name="Alikhan N.F."/>
            <person name="Baker D."/>
            <person name="Gharbi K."/>
            <person name="Hall N."/>
            <person name="Watson M."/>
            <person name="Adriaenssens E.M."/>
            <person name="Foster-Nyarko E."/>
            <person name="Jarju S."/>
            <person name="Secka A."/>
            <person name="Antonio M."/>
            <person name="Oren A."/>
            <person name="Chaudhuri R.R."/>
            <person name="La Ragione R."/>
            <person name="Hildebrand F."/>
            <person name="Pallen M.J."/>
        </authorList>
    </citation>
    <scope>NUCLEOTIDE SEQUENCE</scope>
    <source>
        <strain evidence="1">4509</strain>
    </source>
</reference>
<dbReference type="CDD" id="cd06561">
    <property type="entry name" value="AlkD_like"/>
    <property type="match status" value="1"/>
</dbReference>